<dbReference type="EMBL" id="JYNL01000030">
    <property type="protein sequence ID" value="KMO75383.1"/>
    <property type="molecule type" value="Genomic_DNA"/>
</dbReference>
<keyword evidence="2" id="KW-1185">Reference proteome</keyword>
<dbReference type="AlphaFoldDB" id="A0A0J6W0W7"/>
<name>A0A0J6W0W7_9MYCO</name>
<organism evidence="1 2">
    <name type="scientific">Mycolicibacterium chlorophenolicum</name>
    <dbReference type="NCBI Taxonomy" id="37916"/>
    <lineage>
        <taxon>Bacteria</taxon>
        <taxon>Bacillati</taxon>
        <taxon>Actinomycetota</taxon>
        <taxon>Actinomycetes</taxon>
        <taxon>Mycobacteriales</taxon>
        <taxon>Mycobacteriaceae</taxon>
        <taxon>Mycolicibacterium</taxon>
    </lineage>
</organism>
<evidence type="ECO:0000313" key="2">
    <source>
        <dbReference type="Proteomes" id="UP000036513"/>
    </source>
</evidence>
<dbReference type="PATRIC" id="fig|37916.4.peg.3537"/>
<gene>
    <name evidence="1" type="ORF">MCHLDSM_03603</name>
</gene>
<dbReference type="STRING" id="37916.MCHLDSM_03603"/>
<evidence type="ECO:0000313" key="1">
    <source>
        <dbReference type="EMBL" id="KMO75383.1"/>
    </source>
</evidence>
<dbReference type="RefSeq" id="WP_048471180.1">
    <property type="nucleotide sequence ID" value="NZ_JYNL01000030.1"/>
</dbReference>
<protein>
    <submittedName>
        <fullName evidence="1">Uncharacterized protein</fullName>
    </submittedName>
</protein>
<comment type="caution">
    <text evidence="1">The sequence shown here is derived from an EMBL/GenBank/DDBJ whole genome shotgun (WGS) entry which is preliminary data.</text>
</comment>
<accession>A0A0J6W0W7</accession>
<dbReference type="Proteomes" id="UP000036513">
    <property type="component" value="Unassembled WGS sequence"/>
</dbReference>
<proteinExistence type="predicted"/>
<reference evidence="1 2" key="1">
    <citation type="journal article" date="2015" name="Genome Biol. Evol.">
        <title>Characterization of Three Mycobacterium spp. with Potential Use in Bioremediation by Genome Sequencing and Comparative Genomics.</title>
        <authorList>
            <person name="Das S."/>
            <person name="Pettersson B.M."/>
            <person name="Behra P.R."/>
            <person name="Ramesh M."/>
            <person name="Dasgupta S."/>
            <person name="Bhattacharya A."/>
            <person name="Kirsebom L.A."/>
        </authorList>
    </citation>
    <scope>NUCLEOTIDE SEQUENCE [LARGE SCALE GENOMIC DNA]</scope>
    <source>
        <strain evidence="1 2">DSM 43826</strain>
    </source>
</reference>
<sequence length="74" mass="8450">MVDTDERQAFSALAEQTGWTHRAAERNDYFAKGTVRVHVVWQGDSAISGGTLFHDDLLQSYSRELPTVQAWLRR</sequence>